<accession>A0A1M6D6D3</accession>
<dbReference type="STRING" id="1122184.SAMN02745176_01037"/>
<protein>
    <submittedName>
        <fullName evidence="3">Ferrous iron transport protein A</fullName>
    </submittedName>
</protein>
<dbReference type="InterPro" id="IPR008988">
    <property type="entry name" value="Transcriptional_repressor_C"/>
</dbReference>
<dbReference type="EMBL" id="FQZS01000006">
    <property type="protein sequence ID" value="SHI68769.1"/>
    <property type="molecule type" value="Genomic_DNA"/>
</dbReference>
<dbReference type="SUPFAM" id="SSF50037">
    <property type="entry name" value="C-terminal domain of transcriptional repressors"/>
    <property type="match status" value="1"/>
</dbReference>
<name>A0A1M6D6D3_9FIRM</name>
<organism evidence="3 4">
    <name type="scientific">Lutispora thermophila DSM 19022</name>
    <dbReference type="NCBI Taxonomy" id="1122184"/>
    <lineage>
        <taxon>Bacteria</taxon>
        <taxon>Bacillati</taxon>
        <taxon>Bacillota</taxon>
        <taxon>Clostridia</taxon>
        <taxon>Lutisporales</taxon>
        <taxon>Lutisporaceae</taxon>
        <taxon>Lutispora</taxon>
    </lineage>
</organism>
<evidence type="ECO:0000313" key="3">
    <source>
        <dbReference type="EMBL" id="SHI68769.1"/>
    </source>
</evidence>
<dbReference type="Gene3D" id="2.30.30.90">
    <property type="match status" value="1"/>
</dbReference>
<evidence type="ECO:0000259" key="2">
    <source>
        <dbReference type="SMART" id="SM00899"/>
    </source>
</evidence>
<evidence type="ECO:0000256" key="1">
    <source>
        <dbReference type="ARBA" id="ARBA00023004"/>
    </source>
</evidence>
<feature type="domain" description="Ferrous iron transporter FeoA-like" evidence="2">
    <location>
        <begin position="25"/>
        <end position="94"/>
    </location>
</feature>
<dbReference type="RefSeq" id="WP_333782555.1">
    <property type="nucleotide sequence ID" value="NZ_FQZS01000006.1"/>
</dbReference>
<reference evidence="3 4" key="1">
    <citation type="submission" date="2016-11" db="EMBL/GenBank/DDBJ databases">
        <authorList>
            <person name="Jaros S."/>
            <person name="Januszkiewicz K."/>
            <person name="Wedrychowicz H."/>
        </authorList>
    </citation>
    <scope>NUCLEOTIDE SEQUENCE [LARGE SCALE GENOMIC DNA]</scope>
    <source>
        <strain evidence="3 4">DSM 19022</strain>
    </source>
</reference>
<dbReference type="AlphaFoldDB" id="A0A1M6D6D3"/>
<dbReference type="InterPro" id="IPR038157">
    <property type="entry name" value="FeoA_core_dom"/>
</dbReference>
<dbReference type="Pfam" id="PF04023">
    <property type="entry name" value="FeoA"/>
    <property type="match status" value="1"/>
</dbReference>
<dbReference type="SMART" id="SM00899">
    <property type="entry name" value="FeoA"/>
    <property type="match status" value="1"/>
</dbReference>
<dbReference type="GO" id="GO:0046914">
    <property type="term" value="F:transition metal ion binding"/>
    <property type="evidence" value="ECO:0007669"/>
    <property type="project" value="InterPro"/>
</dbReference>
<sequence length="94" mass="10819">MESVIRNRHITRELNRREGADAPLMNLTQAKVNTEYVIKEIRTNDKELKDFLFTLGCYEGETVTVISVLADNYIISVKDARYSIDKDLTNVIII</sequence>
<dbReference type="InterPro" id="IPR007167">
    <property type="entry name" value="Fe-transptr_FeoA-like"/>
</dbReference>
<gene>
    <name evidence="3" type="ORF">SAMN02745176_01037</name>
</gene>
<keyword evidence="1" id="KW-0408">Iron</keyword>
<keyword evidence="4" id="KW-1185">Reference proteome</keyword>
<proteinExistence type="predicted"/>
<evidence type="ECO:0000313" key="4">
    <source>
        <dbReference type="Proteomes" id="UP000184442"/>
    </source>
</evidence>
<dbReference type="Proteomes" id="UP000184442">
    <property type="component" value="Unassembled WGS sequence"/>
</dbReference>